<reference evidence="2 3" key="1">
    <citation type="journal article" date="2013" name="Genome Announc.">
        <title>Draft Genome Sequence of Arcticibacter svalbardensis Strain MN12-7T, a Member of the Family Sphingobacteriaceae Isolated from an Arctic Soil Sample.</title>
        <authorList>
            <person name="Shivaji S."/>
            <person name="Ara S."/>
            <person name="Prasad S."/>
            <person name="Manasa B.P."/>
            <person name="Begum Z."/>
            <person name="Singh A."/>
            <person name="Kumar Pinnaka A."/>
        </authorList>
    </citation>
    <scope>NUCLEOTIDE SEQUENCE [LARGE SCALE GENOMIC DNA]</scope>
    <source>
        <strain evidence="2 3">MN12-7</strain>
    </source>
</reference>
<evidence type="ECO:0000259" key="1">
    <source>
        <dbReference type="Pfam" id="PF07971"/>
    </source>
</evidence>
<dbReference type="Proteomes" id="UP000014174">
    <property type="component" value="Unassembled WGS sequence"/>
</dbReference>
<accession>R9GSD7</accession>
<dbReference type="EMBL" id="AQPN01000079">
    <property type="protein sequence ID" value="EOR94621.1"/>
    <property type="molecule type" value="Genomic_DNA"/>
</dbReference>
<name>R9GSD7_9SPHI</name>
<gene>
    <name evidence="2" type="ORF">ADIARSV_2219</name>
</gene>
<protein>
    <submittedName>
        <fullName evidence="2">Alpha-1,2-mannosidase</fullName>
    </submittedName>
</protein>
<dbReference type="GO" id="GO:0006516">
    <property type="term" value="P:glycoprotein catabolic process"/>
    <property type="evidence" value="ECO:0007669"/>
    <property type="project" value="TreeGrafter"/>
</dbReference>
<dbReference type="eggNOG" id="COG3537">
    <property type="taxonomic scope" value="Bacteria"/>
</dbReference>
<dbReference type="PANTHER" id="PTHR12143">
    <property type="entry name" value="PEPTIDE N-GLYCANASE PNGASE -RELATED"/>
    <property type="match status" value="1"/>
</dbReference>
<sequence>MSGNDDAGQMSTWYVFASLGFYPVNPVSNEYMISSLLLKNAVITLKNGKKVGIKTNGNRKKENTFNP</sequence>
<dbReference type="Pfam" id="PF07971">
    <property type="entry name" value="Glyco_hydro_92"/>
    <property type="match status" value="1"/>
</dbReference>
<dbReference type="STRING" id="1150600.ADIARSV_2219"/>
<evidence type="ECO:0000313" key="3">
    <source>
        <dbReference type="Proteomes" id="UP000014174"/>
    </source>
</evidence>
<organism evidence="2 3">
    <name type="scientific">Arcticibacter svalbardensis MN12-7</name>
    <dbReference type="NCBI Taxonomy" id="1150600"/>
    <lineage>
        <taxon>Bacteria</taxon>
        <taxon>Pseudomonadati</taxon>
        <taxon>Bacteroidota</taxon>
        <taxon>Sphingobacteriia</taxon>
        <taxon>Sphingobacteriales</taxon>
        <taxon>Sphingobacteriaceae</taxon>
        <taxon>Arcticibacter</taxon>
    </lineage>
</organism>
<dbReference type="PATRIC" id="fig|1150600.3.peg.2193"/>
<dbReference type="InterPro" id="IPR012939">
    <property type="entry name" value="Glyco_hydro_92"/>
</dbReference>
<dbReference type="Gene3D" id="3.30.2080.10">
    <property type="entry name" value="GH92 mannosidase domain"/>
    <property type="match status" value="1"/>
</dbReference>
<dbReference type="GO" id="GO:0005829">
    <property type="term" value="C:cytosol"/>
    <property type="evidence" value="ECO:0007669"/>
    <property type="project" value="TreeGrafter"/>
</dbReference>
<dbReference type="InterPro" id="IPR050883">
    <property type="entry name" value="PNGase"/>
</dbReference>
<evidence type="ECO:0000313" key="2">
    <source>
        <dbReference type="EMBL" id="EOR94621.1"/>
    </source>
</evidence>
<comment type="caution">
    <text evidence="2">The sequence shown here is derived from an EMBL/GenBank/DDBJ whole genome shotgun (WGS) entry which is preliminary data.</text>
</comment>
<dbReference type="GO" id="GO:0000224">
    <property type="term" value="F:peptide-N4-(N-acetyl-beta-glucosaminyl)asparagine amidase activity"/>
    <property type="evidence" value="ECO:0007669"/>
    <property type="project" value="TreeGrafter"/>
</dbReference>
<feature type="domain" description="Glycosyl hydrolase family 92" evidence="1">
    <location>
        <begin position="1"/>
        <end position="61"/>
    </location>
</feature>
<keyword evidence="3" id="KW-1185">Reference proteome</keyword>
<dbReference type="AlphaFoldDB" id="R9GSD7"/>
<proteinExistence type="predicted"/>
<dbReference type="PANTHER" id="PTHR12143:SF43">
    <property type="entry name" value="PUTATIVE-RELATED"/>
    <property type="match status" value="1"/>
</dbReference>